<dbReference type="Proteomes" id="UP000002068">
    <property type="component" value="Chromosome"/>
</dbReference>
<evidence type="ECO:0000313" key="5">
    <source>
        <dbReference type="EMBL" id="CBA62471.1"/>
    </source>
</evidence>
<dbReference type="InterPro" id="IPR050204">
    <property type="entry name" value="AraC_XylS_family_regulators"/>
</dbReference>
<dbReference type="GO" id="GO:0003700">
    <property type="term" value="F:DNA-binding transcription factor activity"/>
    <property type="evidence" value="ECO:0007669"/>
    <property type="project" value="InterPro"/>
</dbReference>
<dbReference type="SMART" id="SM00342">
    <property type="entry name" value="HTH_ARAC"/>
    <property type="match status" value="1"/>
</dbReference>
<accession>A0A0H3N6A6</accession>
<feature type="domain" description="HTH araC/xylS-type" evidence="4">
    <location>
        <begin position="174"/>
        <end position="253"/>
    </location>
</feature>
<keyword evidence="1" id="KW-0805">Transcription regulation</keyword>
<evidence type="ECO:0000259" key="4">
    <source>
        <dbReference type="PROSITE" id="PS01124"/>
    </source>
</evidence>
<dbReference type="Gene3D" id="1.10.10.60">
    <property type="entry name" value="Homeodomain-like"/>
    <property type="match status" value="1"/>
</dbReference>
<reference evidence="5 6" key="1">
    <citation type="journal article" date="2009" name="Genome Biol.">
        <title>Comparative genome and phenotypic analysis of Clostridium difficile 027 strains provides insight into the evolution of a hypervirulent bacterium.</title>
        <authorList>
            <person name="Stabler R.A."/>
            <person name="He M."/>
            <person name="Dawson L."/>
            <person name="Martin M."/>
            <person name="Valiente E."/>
            <person name="Corton C."/>
            <person name="Lawley T.D."/>
            <person name="Sebaihia M."/>
            <person name="Quail M.A."/>
            <person name="Rose G."/>
            <person name="Gerding D.N."/>
            <person name="Gibert M."/>
            <person name="Popoff M.R."/>
            <person name="Parkhill J."/>
            <person name="Dougan G."/>
            <person name="Wren B.W."/>
        </authorList>
    </citation>
    <scope>NUCLEOTIDE SEQUENCE [LARGE SCALE GENOMIC DNA]</scope>
    <source>
        <strain evidence="5 6">CD196</strain>
    </source>
</reference>
<gene>
    <name evidence="5" type="ordered locus">CD196_1301</name>
</gene>
<dbReference type="InterPro" id="IPR009057">
    <property type="entry name" value="Homeodomain-like_sf"/>
</dbReference>
<evidence type="ECO:0000256" key="1">
    <source>
        <dbReference type="ARBA" id="ARBA00023015"/>
    </source>
</evidence>
<sequence length="261" mass="29579">MNKELTAMTTICVMIDHIFLDTEYRQPTIHKHLAKHIIISQSGNLSVTFDKGESLQCKGIIIDSNVSHTVSSKDNKMLVFLIDDTSILAQNISQHQLLNHSFFVIDNLIVERIQNIYTACQVKGLSQSYIDFSKQAFRLLNLNYHISSITDSRIQWALNHILKSTHIHNEIFFEICAEVKLSKSRFSHLFKEQMGVSLNSYLALSKLRKAYELLLKSGDITSAAMDAGFSSPSHFSASSKKYLGITASELIGKCKIYFIRQ</sequence>
<dbReference type="SUPFAM" id="SSF46689">
    <property type="entry name" value="Homeodomain-like"/>
    <property type="match status" value="1"/>
</dbReference>
<dbReference type="InterPro" id="IPR018060">
    <property type="entry name" value="HTH_AraC"/>
</dbReference>
<name>A0A0H3N6A6_CLODC</name>
<dbReference type="GO" id="GO:0043565">
    <property type="term" value="F:sequence-specific DNA binding"/>
    <property type="evidence" value="ECO:0007669"/>
    <property type="project" value="InterPro"/>
</dbReference>
<dbReference type="PROSITE" id="PS01124">
    <property type="entry name" value="HTH_ARAC_FAMILY_2"/>
    <property type="match status" value="1"/>
</dbReference>
<dbReference type="HOGENOM" id="CLU_073078_2_0_9"/>
<proteinExistence type="predicted"/>
<evidence type="ECO:0000256" key="2">
    <source>
        <dbReference type="ARBA" id="ARBA00023125"/>
    </source>
</evidence>
<organism evidence="5 6">
    <name type="scientific">Clostridioides difficile (strain CD196)</name>
    <name type="common">Peptoclostridium difficile</name>
    <dbReference type="NCBI Taxonomy" id="645462"/>
    <lineage>
        <taxon>Bacteria</taxon>
        <taxon>Bacillati</taxon>
        <taxon>Bacillota</taxon>
        <taxon>Clostridia</taxon>
        <taxon>Peptostreptococcales</taxon>
        <taxon>Peptostreptococcaceae</taxon>
        <taxon>Clostridioides</taxon>
    </lineage>
</organism>
<keyword evidence="2" id="KW-0238">DNA-binding</keyword>
<keyword evidence="3" id="KW-0804">Transcription</keyword>
<dbReference type="KEGG" id="cdc:CD196_1301"/>
<protein>
    <submittedName>
        <fullName evidence="5">Transcriptional regulator, arac family protein</fullName>
    </submittedName>
</protein>
<evidence type="ECO:0000313" key="6">
    <source>
        <dbReference type="Proteomes" id="UP000002068"/>
    </source>
</evidence>
<dbReference type="PANTHER" id="PTHR46796">
    <property type="entry name" value="HTH-TYPE TRANSCRIPTIONAL ACTIVATOR RHAS-RELATED"/>
    <property type="match status" value="1"/>
</dbReference>
<evidence type="ECO:0000256" key="3">
    <source>
        <dbReference type="ARBA" id="ARBA00023163"/>
    </source>
</evidence>
<dbReference type="AlphaFoldDB" id="A0A0H3N6A6"/>
<dbReference type="Pfam" id="PF12833">
    <property type="entry name" value="HTH_18"/>
    <property type="match status" value="1"/>
</dbReference>
<dbReference type="EMBL" id="FN538970">
    <property type="protein sequence ID" value="CBA62471.1"/>
    <property type="molecule type" value="Genomic_DNA"/>
</dbReference>